<organism evidence="1 2">
    <name type="scientific">Cajanus cajan</name>
    <name type="common">Pigeon pea</name>
    <name type="synonym">Cajanus indicus</name>
    <dbReference type="NCBI Taxonomy" id="3821"/>
    <lineage>
        <taxon>Eukaryota</taxon>
        <taxon>Viridiplantae</taxon>
        <taxon>Streptophyta</taxon>
        <taxon>Embryophyta</taxon>
        <taxon>Tracheophyta</taxon>
        <taxon>Spermatophyta</taxon>
        <taxon>Magnoliopsida</taxon>
        <taxon>eudicotyledons</taxon>
        <taxon>Gunneridae</taxon>
        <taxon>Pentapetalae</taxon>
        <taxon>rosids</taxon>
        <taxon>fabids</taxon>
        <taxon>Fabales</taxon>
        <taxon>Fabaceae</taxon>
        <taxon>Papilionoideae</taxon>
        <taxon>50 kb inversion clade</taxon>
        <taxon>NPAAA clade</taxon>
        <taxon>indigoferoid/millettioid clade</taxon>
        <taxon>Phaseoleae</taxon>
        <taxon>Cajanus</taxon>
    </lineage>
</organism>
<reference evidence="1 2" key="1">
    <citation type="journal article" date="2012" name="Nat. Biotechnol.">
        <title>Draft genome sequence of pigeonpea (Cajanus cajan), an orphan legume crop of resource-poor farmers.</title>
        <authorList>
            <person name="Varshney R.K."/>
            <person name="Chen W."/>
            <person name="Li Y."/>
            <person name="Bharti A.K."/>
            <person name="Saxena R.K."/>
            <person name="Schlueter J.A."/>
            <person name="Donoghue M.T."/>
            <person name="Azam S."/>
            <person name="Fan G."/>
            <person name="Whaley A.M."/>
            <person name="Farmer A.D."/>
            <person name="Sheridan J."/>
            <person name="Iwata A."/>
            <person name="Tuteja R."/>
            <person name="Penmetsa R.V."/>
            <person name="Wu W."/>
            <person name="Upadhyaya H.D."/>
            <person name="Yang S.P."/>
            <person name="Shah T."/>
            <person name="Saxena K.B."/>
            <person name="Michael T."/>
            <person name="McCombie W.R."/>
            <person name="Yang B."/>
            <person name="Zhang G."/>
            <person name="Yang H."/>
            <person name="Wang J."/>
            <person name="Spillane C."/>
            <person name="Cook D.R."/>
            <person name="May G.D."/>
            <person name="Xu X."/>
            <person name="Jackson S.A."/>
        </authorList>
    </citation>
    <scope>NUCLEOTIDE SEQUENCE [LARGE SCALE GENOMIC DNA]</scope>
    <source>
        <strain evidence="2">cv. Asha</strain>
    </source>
</reference>
<dbReference type="EMBL" id="CM003605">
    <property type="protein sequence ID" value="KYP72053.1"/>
    <property type="molecule type" value="Genomic_DNA"/>
</dbReference>
<evidence type="ECO:0000313" key="2">
    <source>
        <dbReference type="Proteomes" id="UP000075243"/>
    </source>
</evidence>
<dbReference type="Gramene" id="C.cajan_11016.t">
    <property type="protein sequence ID" value="C.cajan_11016.t.cds1"/>
    <property type="gene ID" value="C.cajan_11016"/>
</dbReference>
<sequence length="53" mass="6112">MMCIVNATPLKCCIEKDRVYEFLATLYPEFDHVRVRILGKKDPPSLEETVSIV</sequence>
<protein>
    <submittedName>
        <fullName evidence="1">Uncharacterized protein</fullName>
    </submittedName>
</protein>
<dbReference type="Proteomes" id="UP000075243">
    <property type="component" value="Chromosome 3"/>
</dbReference>
<gene>
    <name evidence="1" type="ORF">KK1_011340</name>
</gene>
<evidence type="ECO:0000313" key="1">
    <source>
        <dbReference type="EMBL" id="KYP72053.1"/>
    </source>
</evidence>
<name>A0A151TYA3_CAJCA</name>
<accession>A0A151TYA3</accession>
<proteinExistence type="predicted"/>
<keyword evidence="2" id="KW-1185">Reference proteome</keyword>
<dbReference type="AlphaFoldDB" id="A0A151TYA3"/>